<dbReference type="GO" id="GO:0000155">
    <property type="term" value="F:phosphorelay sensor kinase activity"/>
    <property type="evidence" value="ECO:0007669"/>
    <property type="project" value="TreeGrafter"/>
</dbReference>
<protein>
    <recommendedName>
        <fullName evidence="5">Histidine kinase domain-containing protein</fullName>
    </recommendedName>
</protein>
<organism evidence="3 4">
    <name type="scientific">Aneurinibacillus danicus</name>
    <dbReference type="NCBI Taxonomy" id="267746"/>
    <lineage>
        <taxon>Bacteria</taxon>
        <taxon>Bacillati</taxon>
        <taxon>Bacillota</taxon>
        <taxon>Bacilli</taxon>
        <taxon>Bacillales</taxon>
        <taxon>Paenibacillaceae</taxon>
        <taxon>Aneurinibacillus group</taxon>
        <taxon>Aneurinibacillus</taxon>
    </lineage>
</organism>
<dbReference type="PANTHER" id="PTHR43547:SF2">
    <property type="entry name" value="HYBRID SIGNAL TRANSDUCTION HISTIDINE KINASE C"/>
    <property type="match status" value="1"/>
</dbReference>
<dbReference type="SUPFAM" id="SSF55874">
    <property type="entry name" value="ATPase domain of HSP90 chaperone/DNA topoisomerase II/histidine kinase"/>
    <property type="match status" value="1"/>
</dbReference>
<evidence type="ECO:0000256" key="2">
    <source>
        <dbReference type="SAM" id="Phobius"/>
    </source>
</evidence>
<dbReference type="EMBL" id="BJXX01000062">
    <property type="protein sequence ID" value="GEN34052.1"/>
    <property type="molecule type" value="Genomic_DNA"/>
</dbReference>
<evidence type="ECO:0000256" key="1">
    <source>
        <dbReference type="ARBA" id="ARBA00022553"/>
    </source>
</evidence>
<keyword evidence="2" id="KW-0812">Transmembrane</keyword>
<reference evidence="3 4" key="1">
    <citation type="submission" date="2019-07" db="EMBL/GenBank/DDBJ databases">
        <title>Whole genome shotgun sequence of Aneurinibacillus danicus NBRC 102444.</title>
        <authorList>
            <person name="Hosoyama A."/>
            <person name="Uohara A."/>
            <person name="Ohji S."/>
            <person name="Ichikawa N."/>
        </authorList>
    </citation>
    <scope>NUCLEOTIDE SEQUENCE [LARGE SCALE GENOMIC DNA]</scope>
    <source>
        <strain evidence="3 4">NBRC 102444</strain>
    </source>
</reference>
<proteinExistence type="predicted"/>
<comment type="caution">
    <text evidence="3">The sequence shown here is derived from an EMBL/GenBank/DDBJ whole genome shotgun (WGS) entry which is preliminary data.</text>
</comment>
<dbReference type="OrthoDB" id="2359336at2"/>
<name>A0A511V9Z1_9BACL</name>
<evidence type="ECO:0000313" key="3">
    <source>
        <dbReference type="EMBL" id="GEN34052.1"/>
    </source>
</evidence>
<gene>
    <name evidence="3" type="ORF">ADA01nite_15120</name>
</gene>
<keyword evidence="1" id="KW-0597">Phosphoprotein</keyword>
<keyword evidence="2" id="KW-1133">Transmembrane helix</keyword>
<evidence type="ECO:0008006" key="5">
    <source>
        <dbReference type="Google" id="ProtNLM"/>
    </source>
</evidence>
<dbReference type="Gene3D" id="3.30.565.10">
    <property type="entry name" value="Histidine kinase-like ATPase, C-terminal domain"/>
    <property type="match status" value="2"/>
</dbReference>
<feature type="transmembrane region" description="Helical" evidence="2">
    <location>
        <begin position="12"/>
        <end position="35"/>
    </location>
</feature>
<dbReference type="AlphaFoldDB" id="A0A511V9Z1"/>
<evidence type="ECO:0000313" key="4">
    <source>
        <dbReference type="Proteomes" id="UP000321157"/>
    </source>
</evidence>
<sequence>MKRISLKLNQKLWLLVSSGVIFTVLATYGLTQYLYEKLYIQNIGASLIYQGEHIARMYQGKGLTPEFRSIVDRINEASEAEIFVTENPRQLGACLPFEVEYDALITREERARLVAGHTVSKVGYEERFGRQIMAVIVPLLDEKRLEGASYPLRAPPLPLGQLVEDTLEIFAPSIMEKRVRLILDADPEAIVWGDEDRLEQVVYNLCDNALKHLPEEHGVLRVEVNQIVHLHGGTFAIDSKVGEGTTVTVRLPVYAEQ</sequence>
<accession>A0A511V9Z1</accession>
<dbReference type="PANTHER" id="PTHR43547">
    <property type="entry name" value="TWO-COMPONENT HISTIDINE KINASE"/>
    <property type="match status" value="1"/>
</dbReference>
<keyword evidence="4" id="KW-1185">Reference proteome</keyword>
<dbReference type="RefSeq" id="WP_146809339.1">
    <property type="nucleotide sequence ID" value="NZ_BJXX01000062.1"/>
</dbReference>
<dbReference type="Proteomes" id="UP000321157">
    <property type="component" value="Unassembled WGS sequence"/>
</dbReference>
<dbReference type="InterPro" id="IPR036890">
    <property type="entry name" value="HATPase_C_sf"/>
</dbReference>
<keyword evidence="2" id="KW-0472">Membrane</keyword>